<dbReference type="InterPro" id="IPR021136">
    <property type="entry name" value="Flagellar_hook_control-like_C"/>
</dbReference>
<name>A0A1M7DED1_9BRAD</name>
<dbReference type="InterPro" id="IPR038610">
    <property type="entry name" value="FliK-like_C_sf"/>
</dbReference>
<gene>
    <name evidence="3" type="ORF">SAMN05444159_6796</name>
</gene>
<dbReference type="EMBL" id="LT670844">
    <property type="protein sequence ID" value="SHL77815.1"/>
    <property type="molecule type" value="Genomic_DNA"/>
</dbReference>
<protein>
    <submittedName>
        <fullName evidence="3">Hook-length control protein FliK</fullName>
    </submittedName>
</protein>
<feature type="domain" description="Flagellar hook-length control protein-like C-terminal" evidence="2">
    <location>
        <begin position="461"/>
        <end position="540"/>
    </location>
</feature>
<reference evidence="3 4" key="1">
    <citation type="submission" date="2016-11" db="EMBL/GenBank/DDBJ databases">
        <authorList>
            <person name="Jaros S."/>
            <person name="Januszkiewicz K."/>
            <person name="Wedrychowicz H."/>
        </authorList>
    </citation>
    <scope>NUCLEOTIDE SEQUENCE [LARGE SCALE GENOMIC DNA]</scope>
    <source>
        <strain evidence="3 4">GAS499</strain>
    </source>
</reference>
<evidence type="ECO:0000313" key="3">
    <source>
        <dbReference type="EMBL" id="SHL77815.1"/>
    </source>
</evidence>
<evidence type="ECO:0000256" key="1">
    <source>
        <dbReference type="SAM" id="MobiDB-lite"/>
    </source>
</evidence>
<dbReference type="Proteomes" id="UP000189935">
    <property type="component" value="Chromosome I"/>
</dbReference>
<feature type="region of interest" description="Disordered" evidence="1">
    <location>
        <begin position="245"/>
        <end position="274"/>
    </location>
</feature>
<dbReference type="OrthoDB" id="7941698at2"/>
<evidence type="ECO:0000259" key="2">
    <source>
        <dbReference type="Pfam" id="PF02120"/>
    </source>
</evidence>
<sequence>MTISVNPTVPVVAAQSVASDLVLQPGTVVDAEVLKVLSDNLVRIAISSLAIDVLSEVPLQAGQSLQLAVSQTADGIRLAVVGPDAAAGAPADAVTLTPDAPVTAATASPPAGAAPTANALTPLERAAVSAAAAGAATQQDSLAPLFANLGVAATSNGLPPKLQQAVLQVLAQRTSLDPGLTGNDVKNAFQKSGILLEASLAAGSVPPQGSVPDLKAALIVLRQTLLSSLGTGDGTAAAATVAPSPATPAAAGASAADAASLQHGTATSTPSPSLSPEIAAQEILLPQSRVAVTGDPLASGSPVRIVLPETLLNAGSRTMTAGTVLNLLQETLQARPLVAGSTNLPATATALAGRNDDVTVHTNTPPPPFRGALPSAQPIATPSITANAPLAANTHHLLADTDAAIARQTLLQVASLPDRVDAAGPRLDPATPRWNFEIPFVTSQGTAMAQFEISRDGAGNEVEAAKRVWRARFSLDVEPAGPVHALVSLSGERTSVRMWAERPATVAQLRAGAAQLSQALTKAELKPGDIVIRDGTPPQAAPARAGHFLDRAL</sequence>
<evidence type="ECO:0000313" key="4">
    <source>
        <dbReference type="Proteomes" id="UP000189935"/>
    </source>
</evidence>
<accession>A0A1M7DED1</accession>
<dbReference type="AlphaFoldDB" id="A0A1M7DED1"/>
<dbReference type="Gene3D" id="3.30.750.140">
    <property type="match status" value="1"/>
</dbReference>
<organism evidence="3 4">
    <name type="scientific">Bradyrhizobium lablabi</name>
    <dbReference type="NCBI Taxonomy" id="722472"/>
    <lineage>
        <taxon>Bacteria</taxon>
        <taxon>Pseudomonadati</taxon>
        <taxon>Pseudomonadota</taxon>
        <taxon>Alphaproteobacteria</taxon>
        <taxon>Hyphomicrobiales</taxon>
        <taxon>Nitrobacteraceae</taxon>
        <taxon>Bradyrhizobium</taxon>
    </lineage>
</organism>
<proteinExistence type="predicted"/>
<feature type="region of interest" description="Disordered" evidence="1">
    <location>
        <begin position="534"/>
        <end position="553"/>
    </location>
</feature>
<dbReference type="Pfam" id="PF02120">
    <property type="entry name" value="Flg_hook"/>
    <property type="match status" value="1"/>
</dbReference>
<dbReference type="RefSeq" id="WP_079543905.1">
    <property type="nucleotide sequence ID" value="NZ_LT670844.1"/>
</dbReference>